<keyword evidence="1" id="KW-0812">Transmembrane</keyword>
<keyword evidence="3" id="KW-1185">Reference proteome</keyword>
<evidence type="ECO:0000313" key="2">
    <source>
        <dbReference type="EMBL" id="SMX34630.1"/>
    </source>
</evidence>
<evidence type="ECO:0000256" key="1">
    <source>
        <dbReference type="SAM" id="Phobius"/>
    </source>
</evidence>
<proteinExistence type="predicted"/>
<evidence type="ECO:0000313" key="3">
    <source>
        <dbReference type="Proteomes" id="UP000202922"/>
    </source>
</evidence>
<protein>
    <submittedName>
        <fullName evidence="2">Uncharacterized protein</fullName>
    </submittedName>
</protein>
<accession>A0A238JVF7</accession>
<dbReference type="RefSeq" id="WP_093966521.1">
    <property type="nucleotide sequence ID" value="NZ_FXYE01000001.1"/>
</dbReference>
<dbReference type="EMBL" id="FXYE01000001">
    <property type="protein sequence ID" value="SMX34630.1"/>
    <property type="molecule type" value="Genomic_DNA"/>
</dbReference>
<dbReference type="AlphaFoldDB" id="A0A238JVF7"/>
<reference evidence="3" key="1">
    <citation type="submission" date="2017-05" db="EMBL/GenBank/DDBJ databases">
        <authorList>
            <person name="Rodrigo-Torres L."/>
            <person name="Arahal R. D."/>
            <person name="Lucena T."/>
        </authorList>
    </citation>
    <scope>NUCLEOTIDE SEQUENCE [LARGE SCALE GENOMIC DNA]</scope>
    <source>
        <strain evidence="3">CECT 8621</strain>
    </source>
</reference>
<name>A0A238JVF7_9RHOB</name>
<feature type="transmembrane region" description="Helical" evidence="1">
    <location>
        <begin position="38"/>
        <end position="59"/>
    </location>
</feature>
<feature type="transmembrane region" description="Helical" evidence="1">
    <location>
        <begin position="6"/>
        <end position="26"/>
    </location>
</feature>
<feature type="transmembrane region" description="Helical" evidence="1">
    <location>
        <begin position="113"/>
        <end position="130"/>
    </location>
</feature>
<sequence length="132" mass="14456">MVRLLMTWIWFVGSSLSLALLLVFLWRGIIINQDFAEVLDDLAGIYLPFFTPIAAFWFAERGEPSNAPASASSLAIGMSVLYNIVMLAMLGSVLFSEQIGGLVANRIDLMRQVGLYLGGIVGLSIGYFFGKE</sequence>
<gene>
    <name evidence="2" type="ORF">COL8621_01406</name>
</gene>
<organism evidence="2 3">
    <name type="scientific">Actibacterium lipolyticum</name>
    <dbReference type="NCBI Taxonomy" id="1524263"/>
    <lineage>
        <taxon>Bacteria</taxon>
        <taxon>Pseudomonadati</taxon>
        <taxon>Pseudomonadota</taxon>
        <taxon>Alphaproteobacteria</taxon>
        <taxon>Rhodobacterales</taxon>
        <taxon>Roseobacteraceae</taxon>
        <taxon>Actibacterium</taxon>
    </lineage>
</organism>
<keyword evidence="1" id="KW-0472">Membrane</keyword>
<keyword evidence="1" id="KW-1133">Transmembrane helix</keyword>
<feature type="transmembrane region" description="Helical" evidence="1">
    <location>
        <begin position="71"/>
        <end position="93"/>
    </location>
</feature>
<dbReference type="Proteomes" id="UP000202922">
    <property type="component" value="Unassembled WGS sequence"/>
</dbReference>